<comment type="similarity">
    <text evidence="10">Belongs to the DNA photolyase family.</text>
</comment>
<dbReference type="GO" id="GO:0000719">
    <property type="term" value="P:photoreactive repair"/>
    <property type="evidence" value="ECO:0007669"/>
    <property type="project" value="UniProtKB-ARBA"/>
</dbReference>
<reference evidence="12 13" key="1">
    <citation type="journal article" date="2012" name="J. Bacteriol.">
        <title>Genome Sequence of Oceanibaculum indicum Type Strain P24.</title>
        <authorList>
            <person name="Lai Q."/>
            <person name="Shao Z."/>
        </authorList>
    </citation>
    <scope>NUCLEOTIDE SEQUENCE [LARGE SCALE GENOMIC DNA]</scope>
    <source>
        <strain evidence="12 13">P24</strain>
    </source>
</reference>
<dbReference type="InterPro" id="IPR006050">
    <property type="entry name" value="DNA_photolyase_N"/>
</dbReference>
<name>K2JR25_9PROT</name>
<dbReference type="EC" id="4.1.99.3" evidence="2"/>
<feature type="binding site" evidence="8">
    <location>
        <position position="292"/>
    </location>
    <ligand>
        <name>FAD</name>
        <dbReference type="ChEBI" id="CHEBI:57692"/>
    </ligand>
</feature>
<evidence type="ECO:0000259" key="11">
    <source>
        <dbReference type="PROSITE" id="PS51645"/>
    </source>
</evidence>
<comment type="caution">
    <text evidence="12">The sequence shown here is derived from an EMBL/GenBank/DDBJ whole genome shotgun (WGS) entry which is preliminary data.</text>
</comment>
<feature type="site" description="Electron transfer via tryptophanyl radical" evidence="9">
    <location>
        <position position="402"/>
    </location>
</feature>
<keyword evidence="12" id="KW-0456">Lyase</keyword>
<evidence type="ECO:0000256" key="8">
    <source>
        <dbReference type="PIRSR" id="PIRSR602081-1"/>
    </source>
</evidence>
<dbReference type="eggNOG" id="COG0415">
    <property type="taxonomic scope" value="Bacteria"/>
</dbReference>
<dbReference type="PATRIC" id="fig|1207063.3.peg.1080"/>
<evidence type="ECO:0000256" key="10">
    <source>
        <dbReference type="RuleBase" id="RU004182"/>
    </source>
</evidence>
<dbReference type="Pfam" id="PF00875">
    <property type="entry name" value="DNA_photolyase"/>
    <property type="match status" value="1"/>
</dbReference>
<organism evidence="12 13">
    <name type="scientific">Oceanibaculum indicum P24</name>
    <dbReference type="NCBI Taxonomy" id="1207063"/>
    <lineage>
        <taxon>Bacteria</taxon>
        <taxon>Pseudomonadati</taxon>
        <taxon>Pseudomonadota</taxon>
        <taxon>Alphaproteobacteria</taxon>
        <taxon>Rhodospirillales</taxon>
        <taxon>Oceanibaculaceae</taxon>
        <taxon>Oceanibaculum</taxon>
    </lineage>
</organism>
<dbReference type="PANTHER" id="PTHR11455">
    <property type="entry name" value="CRYPTOCHROME"/>
    <property type="match status" value="1"/>
</dbReference>
<dbReference type="PROSITE" id="PS51645">
    <property type="entry name" value="PHR_CRY_ALPHA_BETA"/>
    <property type="match status" value="1"/>
</dbReference>
<dbReference type="Gene3D" id="1.25.40.80">
    <property type="match status" value="1"/>
</dbReference>
<evidence type="ECO:0000256" key="2">
    <source>
        <dbReference type="ARBA" id="ARBA00013149"/>
    </source>
</evidence>
<feature type="binding site" evidence="8">
    <location>
        <begin position="392"/>
        <end position="394"/>
    </location>
    <ligand>
        <name>FAD</name>
        <dbReference type="ChEBI" id="CHEBI:57692"/>
    </ligand>
</feature>
<dbReference type="Pfam" id="PF03441">
    <property type="entry name" value="FAD_binding_7"/>
    <property type="match status" value="1"/>
</dbReference>
<dbReference type="STRING" id="1207063.P24_05324"/>
<dbReference type="FunFam" id="1.10.579.10:FF:000003">
    <property type="entry name" value="Deoxyribodipyrimidine photo-lyase"/>
    <property type="match status" value="1"/>
</dbReference>
<dbReference type="SUPFAM" id="SSF48173">
    <property type="entry name" value="Cryptochrome/photolyase FAD-binding domain"/>
    <property type="match status" value="1"/>
</dbReference>
<evidence type="ECO:0000256" key="3">
    <source>
        <dbReference type="ARBA" id="ARBA00014046"/>
    </source>
</evidence>
<dbReference type="EMBL" id="AMRL01000004">
    <property type="protein sequence ID" value="EKE77763.1"/>
    <property type="molecule type" value="Genomic_DNA"/>
</dbReference>
<feature type="binding site" evidence="8">
    <location>
        <position position="242"/>
    </location>
    <ligand>
        <name>FAD</name>
        <dbReference type="ChEBI" id="CHEBI:57692"/>
    </ligand>
</feature>
<dbReference type="InterPro" id="IPR036134">
    <property type="entry name" value="Crypto/Photolyase_FAD-like_sf"/>
</dbReference>
<keyword evidence="4 8" id="KW-0285">Flavoprotein</keyword>
<keyword evidence="5 8" id="KW-0274">FAD</keyword>
<comment type="cofactor">
    <cofactor evidence="1">
        <name>(6R)-5,10-methylene-5,6,7,8-tetrahydrofolate</name>
        <dbReference type="ChEBI" id="CHEBI:15636"/>
    </cofactor>
</comment>
<protein>
    <recommendedName>
        <fullName evidence="3">Deoxyribodipyrimidine photo-lyase</fullName>
        <ecNumber evidence="2">4.1.99.3</ecNumber>
    </recommendedName>
</protein>
<dbReference type="InterPro" id="IPR014729">
    <property type="entry name" value="Rossmann-like_a/b/a_fold"/>
</dbReference>
<dbReference type="AlphaFoldDB" id="K2JR25"/>
<feature type="binding site" evidence="8">
    <location>
        <begin position="254"/>
        <end position="258"/>
    </location>
    <ligand>
        <name>FAD</name>
        <dbReference type="ChEBI" id="CHEBI:57692"/>
    </ligand>
</feature>
<accession>K2JR25</accession>
<evidence type="ECO:0000256" key="6">
    <source>
        <dbReference type="ARBA" id="ARBA00022991"/>
    </source>
</evidence>
<dbReference type="InterPro" id="IPR036155">
    <property type="entry name" value="Crypto/Photolyase_N_sf"/>
</dbReference>
<dbReference type="Gene3D" id="1.10.579.10">
    <property type="entry name" value="DNA Cyclobutane Dipyrimidine Photolyase, subunit A, domain 3"/>
    <property type="match status" value="1"/>
</dbReference>
<evidence type="ECO:0000256" key="4">
    <source>
        <dbReference type="ARBA" id="ARBA00022630"/>
    </source>
</evidence>
<feature type="site" description="Electron transfer via tryptophanyl radical" evidence="9">
    <location>
        <position position="379"/>
    </location>
</feature>
<gene>
    <name evidence="12" type="ORF">P24_05324</name>
</gene>
<dbReference type="Proteomes" id="UP000006746">
    <property type="component" value="Unassembled WGS sequence"/>
</dbReference>
<dbReference type="GO" id="GO:0003677">
    <property type="term" value="F:DNA binding"/>
    <property type="evidence" value="ECO:0007669"/>
    <property type="project" value="TreeGrafter"/>
</dbReference>
<evidence type="ECO:0000313" key="13">
    <source>
        <dbReference type="Proteomes" id="UP000006746"/>
    </source>
</evidence>
<dbReference type="GO" id="GO:0009416">
    <property type="term" value="P:response to light stimulus"/>
    <property type="evidence" value="ECO:0007669"/>
    <property type="project" value="TreeGrafter"/>
</dbReference>
<keyword evidence="13" id="KW-1185">Reference proteome</keyword>
<sequence length="497" mass="56153">MFLHHIFVSALHSMHRDSDRPLLLWFRQDLRLADNPALRAAVESGQPILPVYILDDETPGAWAIGGAARWWLHHSLTALSHDLKALGAPLILRRGDSREVIDSLVREAGATAVYWNRCYEPFARKRDEAIKATLKQDGIEARSFNSALLHEPWTVENKSGEPFRVYSAFWRACLAKGKPDKPLPAPETLVAASAPASDSIGDWKLLPTKPNWAKRFESAWTPGENGAQERLTGFLDEAVNRYKAERDRPDIEATSRLSPHLHFGEIGPRQIWHATRAAMAAHDLNEASAEKFLSEVGWREFSHHLLYHNDALPEHPLRPEFADFPWHENDKALTAWQRGLTGYPIVDAGMRELWATGWMHNRVRMIVASFLVKDLLIPWQEGEAWFWDTLVDADLANNAASWQWVAGCGADAAPYFRIFNPVLQGEKFDPEGAYVRRWVPELAKMPASHIHKPWLAPDDVMRQAGVTLGKSYPNPIVDHGTARDRALDAFSRIKKAA</sequence>
<dbReference type="PRINTS" id="PR00147">
    <property type="entry name" value="DNAPHOTLYASE"/>
</dbReference>
<dbReference type="SUPFAM" id="SSF52425">
    <property type="entry name" value="Cryptochrome/photolyase, N-terminal domain"/>
    <property type="match status" value="1"/>
</dbReference>
<evidence type="ECO:0000256" key="9">
    <source>
        <dbReference type="PIRSR" id="PIRSR602081-2"/>
    </source>
</evidence>
<dbReference type="GO" id="GO:0003904">
    <property type="term" value="F:deoxyribodipyrimidine photo-lyase activity"/>
    <property type="evidence" value="ECO:0007669"/>
    <property type="project" value="UniProtKB-EC"/>
</dbReference>
<comment type="catalytic activity">
    <reaction evidence="7">
        <text>cyclobutadipyrimidine (in DNA) = 2 pyrimidine residues (in DNA).</text>
        <dbReference type="EC" id="4.1.99.3"/>
    </reaction>
</comment>
<dbReference type="InterPro" id="IPR005101">
    <property type="entry name" value="Cryptochr/Photolyase_FAD-bd"/>
</dbReference>
<comment type="cofactor">
    <cofactor evidence="8">
        <name>FAD</name>
        <dbReference type="ChEBI" id="CHEBI:57692"/>
    </cofactor>
    <text evidence="8">Binds 1 FAD per subunit.</text>
</comment>
<keyword evidence="6 10" id="KW-0157">Chromophore</keyword>
<dbReference type="Gene3D" id="3.40.50.620">
    <property type="entry name" value="HUPs"/>
    <property type="match status" value="1"/>
</dbReference>
<evidence type="ECO:0000256" key="7">
    <source>
        <dbReference type="ARBA" id="ARBA00033999"/>
    </source>
</evidence>
<dbReference type="InterPro" id="IPR002081">
    <property type="entry name" value="Cryptochrome/DNA_photolyase_1"/>
</dbReference>
<evidence type="ECO:0000256" key="1">
    <source>
        <dbReference type="ARBA" id="ARBA00001932"/>
    </source>
</evidence>
<proteinExistence type="inferred from homology"/>
<feature type="domain" description="Photolyase/cryptochrome alpha/beta" evidence="11">
    <location>
        <begin position="20"/>
        <end position="149"/>
    </location>
</feature>
<dbReference type="PROSITE" id="PS00394">
    <property type="entry name" value="DNA_PHOTOLYASES_1_1"/>
    <property type="match status" value="1"/>
</dbReference>
<dbReference type="InterPro" id="IPR018394">
    <property type="entry name" value="DNA_photolyase_1_CS_C"/>
</dbReference>
<evidence type="ECO:0000313" key="12">
    <source>
        <dbReference type="EMBL" id="EKE77763.1"/>
    </source>
</evidence>
<evidence type="ECO:0000256" key="5">
    <source>
        <dbReference type="ARBA" id="ARBA00022827"/>
    </source>
</evidence>
<dbReference type="GO" id="GO:0071949">
    <property type="term" value="F:FAD binding"/>
    <property type="evidence" value="ECO:0007669"/>
    <property type="project" value="TreeGrafter"/>
</dbReference>
<feature type="site" description="Electron transfer via tryptophanyl radical" evidence="9">
    <location>
        <position position="326"/>
    </location>
</feature>
<dbReference type="PROSITE" id="PS00691">
    <property type="entry name" value="DNA_PHOTOLYASES_1_2"/>
    <property type="match status" value="1"/>
</dbReference>
<dbReference type="PANTHER" id="PTHR11455:SF9">
    <property type="entry name" value="CRYPTOCHROME CIRCADIAN CLOCK 5 ISOFORM X1"/>
    <property type="match status" value="1"/>
</dbReference>